<dbReference type="RefSeq" id="WP_319844870.1">
    <property type="nucleotide sequence ID" value="NZ_JAXAFJ010000007.1"/>
</dbReference>
<protein>
    <recommendedName>
        <fullName evidence="3">NACHT domain-containing protein</fullName>
    </recommendedName>
</protein>
<dbReference type="EMBL" id="JAXAFJ010000007">
    <property type="protein sequence ID" value="MDX6806742.1"/>
    <property type="molecule type" value="Genomic_DNA"/>
</dbReference>
<organism evidence="1 2">
    <name type="scientific">Terrihabitans rhizophilus</name>
    <dbReference type="NCBI Taxonomy" id="3092662"/>
    <lineage>
        <taxon>Bacteria</taxon>
        <taxon>Pseudomonadati</taxon>
        <taxon>Pseudomonadota</taxon>
        <taxon>Alphaproteobacteria</taxon>
        <taxon>Hyphomicrobiales</taxon>
        <taxon>Terrihabitans</taxon>
    </lineage>
</organism>
<comment type="caution">
    <text evidence="1">The sequence shown here is derived from an EMBL/GenBank/DDBJ whole genome shotgun (WGS) entry which is preliminary data.</text>
</comment>
<evidence type="ECO:0008006" key="3">
    <source>
        <dbReference type="Google" id="ProtNLM"/>
    </source>
</evidence>
<dbReference type="Proteomes" id="UP001274321">
    <property type="component" value="Unassembled WGS sequence"/>
</dbReference>
<evidence type="ECO:0000313" key="1">
    <source>
        <dbReference type="EMBL" id="MDX6806742.1"/>
    </source>
</evidence>
<evidence type="ECO:0000313" key="2">
    <source>
        <dbReference type="Proteomes" id="UP001274321"/>
    </source>
</evidence>
<sequence>MNAKNPERLIPPGNPLLIDGLDEAMSRGEGDAIDAILAQLEAAGAPSFILSCRSREWQARSVTNLRQLYGADPKILTLQPFDFAEARAYLVAQHPTADAEHVLDHLAAHNLDELCRNPLTLGLMGRVAESDTNLPATRAALFERVCALVWPEHDADRQDYGLAQLAEDEALDAAGAISASLLFAGAEAASTAGAAHVQQSDLRLVDLEKLPQAQAVRSMFSSKLFHSAGPSRARPIHRVVAEFLGSRWLSRQAPSPRVQRRVLAQLHGSGGVPASLRGLHAWLAYHSPSMSRRVISADPYGILRYGEPAALTPQLADCLFEALCVLAEDDPYFRSADWDSKTAAGLMIPTLKAKIQGIIDTAGSSVHLRSLLIEGLKGTPLAADLADTLESVVLSQERCYREREDAAKALLPHRERKWWRSTIAILTNQAGSDAPRLARQLIQHIDADVSDEVIVATLFAEMGVTSCTLPRRTKRQVQTVRRYRRLVDAIPSSRRSGLIDLIVDYAELLREDDWRSRSHVADIVAQLLTLAIDDGGVCAAQAPVVWRWLGVIEHAHSYDNDVRQTLADRLAKHDPLRRAIHAHVMDGNRGTQTLLTTAYYLKLRLVGLSAQPGDIAYALGRLAQGDTRNLEFRQEWMELVRRGWRPDGLDPDIRAASEAFRRGDKVLEDFLRQLESPKKPSWIIKQEQQVAKRDRKRRVEFETG</sequence>
<name>A0ABU4RPF5_9HYPH</name>
<keyword evidence="2" id="KW-1185">Reference proteome</keyword>
<reference evidence="1 2" key="1">
    <citation type="submission" date="2023-11" db="EMBL/GenBank/DDBJ databases">
        <authorList>
            <person name="Bao R."/>
        </authorList>
    </citation>
    <scope>NUCLEOTIDE SEQUENCE [LARGE SCALE GENOMIC DNA]</scope>
    <source>
        <strain evidence="1 2">PJ23</strain>
    </source>
</reference>
<proteinExistence type="predicted"/>
<accession>A0ABU4RPF5</accession>
<gene>
    <name evidence="1" type="ORF">SCD90_11770</name>
</gene>